<evidence type="ECO:0000256" key="1">
    <source>
        <dbReference type="ARBA" id="ARBA00009437"/>
    </source>
</evidence>
<evidence type="ECO:0000313" key="11">
    <source>
        <dbReference type="EMBL" id="WFF97860.1"/>
    </source>
</evidence>
<reference evidence="11" key="5">
    <citation type="submission" date="2023-03" db="EMBL/GenBank/DDBJ databases">
        <title>Aeromonas caviae strain AC1520.</title>
        <authorList>
            <person name="Xie T."/>
            <person name="Zhang Q."/>
            <person name="Deng J."/>
            <person name="Li X."/>
        </authorList>
    </citation>
    <scope>NUCLEOTIDE SEQUENCE</scope>
    <source>
        <strain evidence="11">AC1520</strain>
    </source>
</reference>
<dbReference type="RefSeq" id="WP_039039541.1">
    <property type="nucleotide sequence ID" value="NZ_AP019195.1"/>
</dbReference>
<proteinExistence type="inferred from homology"/>
<dbReference type="SUPFAM" id="SSF46785">
    <property type="entry name" value="Winged helix' DNA-binding domain"/>
    <property type="match status" value="1"/>
</dbReference>
<evidence type="ECO:0000313" key="10">
    <source>
        <dbReference type="EMBL" id="UZC85798.1"/>
    </source>
</evidence>
<dbReference type="InterPro" id="IPR036388">
    <property type="entry name" value="WH-like_DNA-bd_sf"/>
</dbReference>
<feature type="domain" description="HTH lysR-type" evidence="5">
    <location>
        <begin position="10"/>
        <end position="59"/>
    </location>
</feature>
<evidence type="ECO:0000256" key="4">
    <source>
        <dbReference type="ARBA" id="ARBA00023163"/>
    </source>
</evidence>
<dbReference type="FunFam" id="1.10.10.10:FF:000001">
    <property type="entry name" value="LysR family transcriptional regulator"/>
    <property type="match status" value="1"/>
</dbReference>
<dbReference type="GO" id="GO:0043565">
    <property type="term" value="F:sequence-specific DNA binding"/>
    <property type="evidence" value="ECO:0007669"/>
    <property type="project" value="TreeGrafter"/>
</dbReference>
<dbReference type="EMBL" id="BPOP01000074">
    <property type="protein sequence ID" value="GJB94090.1"/>
    <property type="molecule type" value="Genomic_DNA"/>
</dbReference>
<reference evidence="9" key="2">
    <citation type="submission" date="2020-12" db="EMBL/GenBank/DDBJ databases">
        <title>GES Beta-lactamases isolated from hospital effluents in Brazil.</title>
        <authorList>
            <person name="Conte D."/>
            <person name="Mesa D."/>
            <person name="Palmeiro J.K."/>
            <person name="Dalla-Costa L.M."/>
        </authorList>
    </citation>
    <scope>NUCLEOTIDE SEQUENCE [LARGE SCALE GENOMIC DNA]</scope>
    <source>
        <strain evidence="9">Aero21</strain>
    </source>
</reference>
<dbReference type="Proteomes" id="UP001218423">
    <property type="component" value="Chromosome"/>
</dbReference>
<evidence type="ECO:0000313" key="7">
    <source>
        <dbReference type="EMBL" id="GJB94090.1"/>
    </source>
</evidence>
<name>A0A0A5PS81_AERCA</name>
<dbReference type="FunFam" id="3.40.190.290:FF:000001">
    <property type="entry name" value="Transcriptional regulator, LysR family"/>
    <property type="match status" value="1"/>
</dbReference>
<dbReference type="AlphaFoldDB" id="A0A0A5PS81"/>
<organism evidence="7 13">
    <name type="scientific">Aeromonas caviae</name>
    <name type="common">Aeromonas punctata</name>
    <dbReference type="NCBI Taxonomy" id="648"/>
    <lineage>
        <taxon>Bacteria</taxon>
        <taxon>Pseudomonadati</taxon>
        <taxon>Pseudomonadota</taxon>
        <taxon>Gammaproteobacteria</taxon>
        <taxon>Aeromonadales</taxon>
        <taxon>Aeromonadaceae</taxon>
        <taxon>Aeromonas</taxon>
    </lineage>
</organism>
<dbReference type="EMBL" id="CP110176">
    <property type="protein sequence ID" value="UZC85798.1"/>
    <property type="molecule type" value="Genomic_DNA"/>
</dbReference>
<evidence type="ECO:0000259" key="5">
    <source>
        <dbReference type="PROSITE" id="PS50931"/>
    </source>
</evidence>
<evidence type="ECO:0000256" key="2">
    <source>
        <dbReference type="ARBA" id="ARBA00023015"/>
    </source>
</evidence>
<comment type="similarity">
    <text evidence="1">Belongs to the LysR transcriptional regulatory family.</text>
</comment>
<dbReference type="Gene3D" id="1.10.10.10">
    <property type="entry name" value="Winged helix-like DNA-binding domain superfamily/Winged helix DNA-binding domain"/>
    <property type="match status" value="1"/>
</dbReference>
<dbReference type="KEGG" id="acav:VI35_20325"/>
<dbReference type="GO" id="GO:0006351">
    <property type="term" value="P:DNA-templated transcription"/>
    <property type="evidence" value="ECO:0007669"/>
    <property type="project" value="TreeGrafter"/>
</dbReference>
<dbReference type="PROSITE" id="PS50931">
    <property type="entry name" value="HTH_LYSR"/>
    <property type="match status" value="1"/>
</dbReference>
<sequence length="301" mass="33601">MFGWEGVCEFVSVAEQGGFTPAARKLGVSVAQVSRQVAQLEDRLQAKLLLRTTRQVRLTELGEIYFRHCRQLLDNLYEAELAVGRHQAVPQGSLRITAPVSYGESRIAPLVNDFMVRFPQLEVTLNLTNQLLDLVHEGFDLAIRLGHLKDSTLVARKLAQRVPYVCASPAYTARHGMPNSLSELARHTCLVGNGDEWHFTLNGKPHSVRVRGLLQCNSGHALLDAAIKGIGIIQLPDYYVSDHLARGELIELLPELRAPEEGIWALYPHNRHLSPKVRLLVDYLAERLSDPHQPALVRPIG</sequence>
<dbReference type="EMBL" id="CP065937">
    <property type="protein sequence ID" value="QQA61419.1"/>
    <property type="molecule type" value="Genomic_DNA"/>
</dbReference>
<dbReference type="SUPFAM" id="SSF53850">
    <property type="entry name" value="Periplasmic binding protein-like II"/>
    <property type="match status" value="1"/>
</dbReference>
<dbReference type="Proteomes" id="UP000515756">
    <property type="component" value="Chromosome"/>
</dbReference>
<dbReference type="EMBL" id="AP021927">
    <property type="protein sequence ID" value="BBQ28536.1"/>
    <property type="molecule type" value="Genomic_DNA"/>
</dbReference>
<protein>
    <submittedName>
        <fullName evidence="7">LysR family transcriptional regulator</fullName>
    </submittedName>
    <submittedName>
        <fullName evidence="8">LysR substrate-binding domain-containing protein</fullName>
    </submittedName>
</protein>
<dbReference type="GeneID" id="48824366"/>
<dbReference type="EMBL" id="CP120942">
    <property type="protein sequence ID" value="WFF97860.1"/>
    <property type="molecule type" value="Genomic_DNA"/>
</dbReference>
<accession>A0A0A5PS81</accession>
<dbReference type="GO" id="GO:0003700">
    <property type="term" value="F:DNA-binding transcription factor activity"/>
    <property type="evidence" value="ECO:0007669"/>
    <property type="project" value="InterPro"/>
</dbReference>
<dbReference type="Proteomes" id="UP000737420">
    <property type="component" value="Unassembled WGS sequence"/>
</dbReference>
<gene>
    <name evidence="9" type="ORF">JC965_02440</name>
    <name evidence="7" type="ORF">KAM382_41510</name>
    <name evidence="8" type="ORF">N5I07_00660</name>
    <name evidence="10" type="ORF">OJY61_18460</name>
    <name evidence="11" type="ORF">P5S46_19905</name>
    <name evidence="6" type="ORF">WP2W18E01_01180</name>
</gene>
<dbReference type="Proteomes" id="UP001160758">
    <property type="component" value="Unassembled WGS sequence"/>
</dbReference>
<keyword evidence="3" id="KW-0238">DNA-binding</keyword>
<dbReference type="InterPro" id="IPR036390">
    <property type="entry name" value="WH_DNA-bd_sf"/>
</dbReference>
<evidence type="ECO:0000313" key="13">
    <source>
        <dbReference type="Proteomes" id="UP000737420"/>
    </source>
</evidence>
<dbReference type="PANTHER" id="PTHR30537:SF10">
    <property type="entry name" value="TRANSCRIPTIONAL REGULATOR-RELATED"/>
    <property type="match status" value="1"/>
</dbReference>
<dbReference type="Pfam" id="PF00126">
    <property type="entry name" value="HTH_1"/>
    <property type="match status" value="1"/>
</dbReference>
<reference evidence="6 12" key="1">
    <citation type="submission" date="2019-12" db="EMBL/GenBank/DDBJ databases">
        <title>complete genome sequences of Aeromonas caviae str. WP2-W18-ESBL-01 isolated from wastewater treatment plant effluent.</title>
        <authorList>
            <person name="Sekizuka T."/>
            <person name="Itokawa K."/>
            <person name="Yatsu K."/>
            <person name="Inamine Y."/>
            <person name="Kuroda M."/>
        </authorList>
    </citation>
    <scope>NUCLEOTIDE SEQUENCE [LARGE SCALE GENOMIC DNA]</scope>
    <source>
        <strain evidence="6 12">WP2-W18-ESBL-01</strain>
    </source>
</reference>
<dbReference type="Proteomes" id="UP001163285">
    <property type="component" value="Chromosome"/>
</dbReference>
<evidence type="ECO:0000313" key="9">
    <source>
        <dbReference type="EMBL" id="QQA61419.1"/>
    </source>
</evidence>
<dbReference type="EMBL" id="JAOCFT010000001">
    <property type="protein sequence ID" value="MDH1896133.1"/>
    <property type="molecule type" value="Genomic_DNA"/>
</dbReference>
<reference evidence="8" key="4">
    <citation type="submission" date="2022-09" db="EMBL/GenBank/DDBJ databases">
        <title>Intensive care unit water sources are persistently colonized with multi-drug resistant bacteria and are the site of extensive horizontal gene transfer of antibiotic resistance genes.</title>
        <authorList>
            <person name="Diorio-Toth L."/>
        </authorList>
    </citation>
    <scope>NUCLEOTIDE SEQUENCE</scope>
    <source>
        <strain evidence="8">GD03796</strain>
    </source>
</reference>
<evidence type="ECO:0000313" key="8">
    <source>
        <dbReference type="EMBL" id="MDH1896133.1"/>
    </source>
</evidence>
<keyword evidence="2" id="KW-0805">Transcription regulation</keyword>
<keyword evidence="4" id="KW-0804">Transcription</keyword>
<reference evidence="7 13" key="3">
    <citation type="submission" date="2021-07" db="EMBL/GenBank/DDBJ databases">
        <title>Draft genome sequence of carbapenem-resistant Aeromonas spp. in Japan.</title>
        <authorList>
            <person name="Maehana S."/>
            <person name="Suzuki M."/>
            <person name="Kitasato H."/>
        </authorList>
    </citation>
    <scope>NUCLEOTIDE SEQUENCE [LARGE SCALE GENOMIC DNA]</scope>
    <source>
        <strain evidence="7 13">KAM382</strain>
    </source>
</reference>
<dbReference type="InterPro" id="IPR000847">
    <property type="entry name" value="LysR_HTH_N"/>
</dbReference>
<dbReference type="PANTHER" id="PTHR30537">
    <property type="entry name" value="HTH-TYPE TRANSCRIPTIONAL REGULATOR"/>
    <property type="match status" value="1"/>
</dbReference>
<evidence type="ECO:0000256" key="3">
    <source>
        <dbReference type="ARBA" id="ARBA00023125"/>
    </source>
</evidence>
<dbReference type="Gene3D" id="3.40.190.290">
    <property type="match status" value="1"/>
</dbReference>
<dbReference type="InterPro" id="IPR005119">
    <property type="entry name" value="LysR_subst-bd"/>
</dbReference>
<dbReference type="InterPro" id="IPR058163">
    <property type="entry name" value="LysR-type_TF_proteobact-type"/>
</dbReference>
<evidence type="ECO:0000313" key="12">
    <source>
        <dbReference type="Proteomes" id="UP000515756"/>
    </source>
</evidence>
<dbReference type="OrthoDB" id="8885940at2"/>
<evidence type="ECO:0000313" key="6">
    <source>
        <dbReference type="EMBL" id="BBQ28536.1"/>
    </source>
</evidence>
<dbReference type="Pfam" id="PF03466">
    <property type="entry name" value="LysR_substrate"/>
    <property type="match status" value="1"/>
</dbReference>
<reference evidence="10" key="6">
    <citation type="submission" date="2023-04" db="EMBL/GenBank/DDBJ databases">
        <title>Whole Genome Sequence of Multi-drug resistant Aeromonas caviae as a gut pathogen in newborn.</title>
        <authorList>
            <person name="Jadhav S.V."/>
            <person name="Saroj S.D."/>
            <person name="Saha U.B."/>
            <person name="Sen S."/>
            <person name="Kher A."/>
        </authorList>
    </citation>
    <scope>NUCLEOTIDE SEQUENCE</scope>
    <source>
        <strain evidence="10">SVJ23</strain>
    </source>
</reference>